<feature type="coiled-coil region" evidence="1">
    <location>
        <begin position="371"/>
        <end position="452"/>
    </location>
</feature>
<evidence type="ECO:0000256" key="2">
    <source>
        <dbReference type="SAM" id="MobiDB-lite"/>
    </source>
</evidence>
<proteinExistence type="predicted"/>
<protein>
    <submittedName>
        <fullName evidence="3">Uncharacterized protein</fullName>
    </submittedName>
</protein>
<dbReference type="InterPro" id="IPR040262">
    <property type="entry name" value="At4g38062-like"/>
</dbReference>
<evidence type="ECO:0000313" key="6">
    <source>
        <dbReference type="Proteomes" id="UP000583929"/>
    </source>
</evidence>
<feature type="coiled-coil region" evidence="1">
    <location>
        <begin position="804"/>
        <end position="909"/>
    </location>
</feature>
<feature type="coiled-coil region" evidence="1">
    <location>
        <begin position="1036"/>
        <end position="1149"/>
    </location>
</feature>
<evidence type="ECO:0000313" key="4">
    <source>
        <dbReference type="EMBL" id="KAF4402186.1"/>
    </source>
</evidence>
<feature type="coiled-coil region" evidence="1">
    <location>
        <begin position="1249"/>
        <end position="1283"/>
    </location>
</feature>
<evidence type="ECO:0000313" key="3">
    <source>
        <dbReference type="EMBL" id="KAF4350466.1"/>
    </source>
</evidence>
<keyword evidence="1" id="KW-0175">Coiled coil</keyword>
<sequence>MNTERVYEELDEAKAEVEKLRVENKSKTEVSENLKRSYNEQLKKAQAASSKIEKQAEEINDKAQELSVLKQRFEDVQCSLNEKESIIRRLNAANEKIRVDCDDKFRKWEEENKGLILALEKANEKNVDQEQLIHSYKEQIEVFKGSLSVSQKKCFEVEKNAKGAKEAGERENVLFKLEEDKRKIEEQLKWKKEQFTHLEEAHRKMRDQFKASQKEWELEKNSMIDEIDSLQTRLDSQTRISEDFQDRLQTCTQALAHEESRRKYLEVQFSEVQSRFDNVFNDYQDAKSQLECFTEKRNEEIASLRHALDKKEILLKEMEYQKRQMEQEMQEVQFSLKELQEALIQKASGSPSVAKLRNKLKCSEQMHKESTAILRAKEAELKSQLETLTQELEKCGSQLESKDTMVKELRLELEQVREDFSLTLRTKEGVWNSQLEKAINDLSNCMAELESRDETIKQLRVELKQIGGDSREHIKAQEADWMNQLENKDAMLKELRMELEQTREDFTANLKVKEDESNSQLEKVTTDLSNCRSVLASRDATIKELKMEIKQIHGDSTANIKAQEAEWKCQLEMMAEDLNMCRSQLESKDEKIKKLKMEVEQMNEVCSASLRDKEAEMNSLLENVTSDLNNCRSELDGRDAMIEALRMELESLRDKEAEMNSLLENVTSDLNNCRSELDSRDAMIEALRMELESLRDKEDEMNSLLENVTSDLNNCRSELDGRDAMIEALRMELESLRDKEAEMNSLLENVTSDLNNCRSELDGRDAMIKALRMELEETKGDFLANFQAKEAQWRYQLEMMTGDLNKYRSQLNNKDARLKELETNLEECHCLSLQQNEEISVMLLVLKEAISEAQMKFANGKAQIDQTEKENKRNASLLMQQLEMKNSTIERLQKDIEKEHENVASLLGRVERLDAIGQQQLSMQKDLERYEEMIMELSVCEIFLREQILQVESVLKNKLREVCIELDRTHTELAEKICEGNEIEFELYIWRSAARGLLVDLEENYEIRKELEASLLAEVDVGEITKQEKHHLQCMLEQKDDRIYNLQHQVELLEQNLKTREAAAYSTEMETAMSLESEKASLREKDKILEQLQREVEWLEQESLRRELEEVLLSRIEAERTVEHEKELMQQKNQRINELMQLVGSFEDKLNSSFISFSSELSKKQAEINLAHEAWEKITAAQIMAAVEIEEKKLMVAELEDGIHNVDQKLELQQNSMYVLKKQAFEVEAELEAKELEIKDLSFRFKTKMKESDALIEELKSERRNLLEEVTNLSSERENLLGLIEGLSEKISEISSSDKQLMDLLEATMPSTEDEHSGYQSENVNSPIAVKKLEANSDRRSPFREINY</sequence>
<feature type="compositionally biased region" description="Basic and acidic residues" evidence="2">
    <location>
        <begin position="1331"/>
        <end position="1348"/>
    </location>
</feature>
<dbReference type="Gene3D" id="1.10.287.1490">
    <property type="match status" value="1"/>
</dbReference>
<dbReference type="PANTHER" id="PTHR45287:SF4">
    <property type="entry name" value="OS03G0691500 PROTEIN"/>
    <property type="match status" value="1"/>
</dbReference>
<dbReference type="PANTHER" id="PTHR45287">
    <property type="entry name" value="OS03G0691500 PROTEIN"/>
    <property type="match status" value="1"/>
</dbReference>
<evidence type="ECO:0000313" key="5">
    <source>
        <dbReference type="Proteomes" id="UP000525078"/>
    </source>
</evidence>
<feature type="region of interest" description="Disordered" evidence="2">
    <location>
        <begin position="1310"/>
        <end position="1348"/>
    </location>
</feature>
<accession>A0A7J6DWM3</accession>
<organism evidence="3 5">
    <name type="scientific">Cannabis sativa</name>
    <name type="common">Hemp</name>
    <name type="synonym">Marijuana</name>
    <dbReference type="NCBI Taxonomy" id="3483"/>
    <lineage>
        <taxon>Eukaryota</taxon>
        <taxon>Viridiplantae</taxon>
        <taxon>Streptophyta</taxon>
        <taxon>Embryophyta</taxon>
        <taxon>Tracheophyta</taxon>
        <taxon>Spermatophyta</taxon>
        <taxon>Magnoliopsida</taxon>
        <taxon>eudicotyledons</taxon>
        <taxon>Gunneridae</taxon>
        <taxon>Pentapetalae</taxon>
        <taxon>rosids</taxon>
        <taxon>fabids</taxon>
        <taxon>Rosales</taxon>
        <taxon>Cannabaceae</taxon>
        <taxon>Cannabis</taxon>
    </lineage>
</organism>
<comment type="caution">
    <text evidence="3">The sequence shown here is derived from an EMBL/GenBank/DDBJ whole genome shotgun (WGS) entry which is preliminary data.</text>
</comment>
<feature type="coiled-coil region" evidence="1">
    <location>
        <begin position="105"/>
        <end position="139"/>
    </location>
</feature>
<dbReference type="EMBL" id="JAATIQ010000009">
    <property type="protein sequence ID" value="KAF4402186.1"/>
    <property type="molecule type" value="Genomic_DNA"/>
</dbReference>
<feature type="coiled-coil region" evidence="1">
    <location>
        <begin position="578"/>
        <end position="605"/>
    </location>
</feature>
<feature type="coiled-coil region" evidence="1">
    <location>
        <begin position="3"/>
        <end position="76"/>
    </location>
</feature>
<reference evidence="5 6" key="1">
    <citation type="journal article" date="2020" name="bioRxiv">
        <title>Sequence and annotation of 42 cannabis genomes reveals extensive copy number variation in cannabinoid synthesis and pathogen resistance genes.</title>
        <authorList>
            <person name="Mckernan K.J."/>
            <person name="Helbert Y."/>
            <person name="Kane L.T."/>
            <person name="Ebling H."/>
            <person name="Zhang L."/>
            <person name="Liu B."/>
            <person name="Eaton Z."/>
            <person name="Mclaughlin S."/>
            <person name="Kingan S."/>
            <person name="Baybayan P."/>
            <person name="Concepcion G."/>
            <person name="Jordan M."/>
            <person name="Riva A."/>
            <person name="Barbazuk W."/>
            <person name="Harkins T."/>
        </authorList>
    </citation>
    <scope>NUCLEOTIDE SEQUENCE [LARGE SCALE GENOMIC DNA]</scope>
    <source>
        <strain evidence="5 6">cv. Jamaican Lion 4</strain>
        <strain evidence="4">Father</strain>
        <strain evidence="3">Mother</strain>
        <tissue evidence="3">Leaf</tissue>
    </source>
</reference>
<dbReference type="Proteomes" id="UP000583929">
    <property type="component" value="Unassembled WGS sequence"/>
</dbReference>
<feature type="coiled-coil region" evidence="1">
    <location>
        <begin position="482"/>
        <end position="516"/>
    </location>
</feature>
<dbReference type="EMBL" id="JAATIP010000366">
    <property type="protein sequence ID" value="KAF4350466.1"/>
    <property type="molecule type" value="Genomic_DNA"/>
</dbReference>
<keyword evidence="6" id="KW-1185">Reference proteome</keyword>
<gene>
    <name evidence="3" type="ORF">F8388_005076</name>
    <name evidence="4" type="ORF">G4B88_017698</name>
</gene>
<feature type="coiled-coil region" evidence="1">
    <location>
        <begin position="174"/>
        <end position="233"/>
    </location>
</feature>
<feature type="coiled-coil region" evidence="1">
    <location>
        <begin position="635"/>
        <end position="753"/>
    </location>
</feature>
<feature type="coiled-coil region" evidence="1">
    <location>
        <begin position="301"/>
        <end position="345"/>
    </location>
</feature>
<name>A0A7J6DWM3_CANSA</name>
<evidence type="ECO:0000256" key="1">
    <source>
        <dbReference type="SAM" id="Coils"/>
    </source>
</evidence>
<dbReference type="Proteomes" id="UP000525078">
    <property type="component" value="Unassembled WGS sequence"/>
</dbReference>